<name>A0A2A4AN50_9CORY</name>
<dbReference type="GO" id="GO:0003677">
    <property type="term" value="F:DNA binding"/>
    <property type="evidence" value="ECO:0007669"/>
    <property type="project" value="UniProtKB-KW"/>
</dbReference>
<dbReference type="InterPro" id="IPR010093">
    <property type="entry name" value="SinI_DNA-bd"/>
</dbReference>
<organism evidence="2 3">
    <name type="scientific">Corynebacterium accolens</name>
    <dbReference type="NCBI Taxonomy" id="38284"/>
    <lineage>
        <taxon>Bacteria</taxon>
        <taxon>Bacillati</taxon>
        <taxon>Actinomycetota</taxon>
        <taxon>Actinomycetes</taxon>
        <taxon>Mycobacteriales</taxon>
        <taxon>Corynebacteriaceae</taxon>
        <taxon>Corynebacterium</taxon>
    </lineage>
</organism>
<comment type="caution">
    <text evidence="2">The sequence shown here is derived from an EMBL/GenBank/DDBJ whole genome shotgun (WGS) entry which is preliminary data.</text>
</comment>
<dbReference type="Proteomes" id="UP000218690">
    <property type="component" value="Unassembled WGS sequence"/>
</dbReference>
<dbReference type="InterPro" id="IPR041657">
    <property type="entry name" value="HTH_17"/>
</dbReference>
<dbReference type="InterPro" id="IPR009061">
    <property type="entry name" value="DNA-bd_dom_put_sf"/>
</dbReference>
<sequence>MNEARNHRPHTTLPPQDLKAMLDVSRFLEQQSGPTALVGPDGQAVDLPEEALSVLLDAVHAMQQGKAVTVAPVDQLLTTQQAADFLGISRPTLVKKLEDGSIAFERTTGGRHRRVRLVDLLRYRDGLRSERRKALRELASEAQRAGAYDVDTLDKTDGAVDITQIFKNVRKEAAQKARRG</sequence>
<gene>
    <name evidence="2" type="ORF">COM45_02275</name>
</gene>
<proteinExistence type="predicted"/>
<dbReference type="AlphaFoldDB" id="A0A2A4AN50"/>
<dbReference type="NCBIfam" id="TIGR01764">
    <property type="entry name" value="excise"/>
    <property type="match status" value="1"/>
</dbReference>
<dbReference type="Pfam" id="PF12728">
    <property type="entry name" value="HTH_17"/>
    <property type="match status" value="1"/>
</dbReference>
<keyword evidence="2" id="KW-0238">DNA-binding</keyword>
<reference evidence="2 3" key="1">
    <citation type="submission" date="2017-09" db="EMBL/GenBank/DDBJ databases">
        <title>Draft Genome Sequence of Corynebacterium accolens AH4003.</title>
        <authorList>
            <person name="Chen Y."/>
            <person name="Oosthuysen W.F."/>
            <person name="Kelley S."/>
            <person name="Horswill A."/>
        </authorList>
    </citation>
    <scope>NUCLEOTIDE SEQUENCE [LARGE SCALE GENOMIC DNA]</scope>
    <source>
        <strain evidence="2 3">AH4003</strain>
    </source>
</reference>
<evidence type="ECO:0000259" key="1">
    <source>
        <dbReference type="Pfam" id="PF12728"/>
    </source>
</evidence>
<accession>A0A2A4AN50</accession>
<dbReference type="EMBL" id="NWBP01000010">
    <property type="protein sequence ID" value="PCC83710.1"/>
    <property type="molecule type" value="Genomic_DNA"/>
</dbReference>
<evidence type="ECO:0000313" key="3">
    <source>
        <dbReference type="Proteomes" id="UP000218690"/>
    </source>
</evidence>
<dbReference type="SUPFAM" id="SSF46955">
    <property type="entry name" value="Putative DNA-binding domain"/>
    <property type="match status" value="1"/>
</dbReference>
<evidence type="ECO:0000313" key="2">
    <source>
        <dbReference type="EMBL" id="PCC83710.1"/>
    </source>
</evidence>
<protein>
    <submittedName>
        <fullName evidence="2">DNA-binding protein</fullName>
    </submittedName>
</protein>
<feature type="domain" description="Helix-turn-helix" evidence="1">
    <location>
        <begin position="76"/>
        <end position="124"/>
    </location>
</feature>